<organism evidence="1 2">
    <name type="scientific">Acer yangbiense</name>
    <dbReference type="NCBI Taxonomy" id="1000413"/>
    <lineage>
        <taxon>Eukaryota</taxon>
        <taxon>Viridiplantae</taxon>
        <taxon>Streptophyta</taxon>
        <taxon>Embryophyta</taxon>
        <taxon>Tracheophyta</taxon>
        <taxon>Spermatophyta</taxon>
        <taxon>Magnoliopsida</taxon>
        <taxon>eudicotyledons</taxon>
        <taxon>Gunneridae</taxon>
        <taxon>Pentapetalae</taxon>
        <taxon>rosids</taxon>
        <taxon>malvids</taxon>
        <taxon>Sapindales</taxon>
        <taxon>Sapindaceae</taxon>
        <taxon>Hippocastanoideae</taxon>
        <taxon>Acereae</taxon>
        <taxon>Acer</taxon>
    </lineage>
</organism>
<dbReference type="SUPFAM" id="SSF54529">
    <property type="entry name" value="Mitochondrial glycoprotein MAM33-like"/>
    <property type="match status" value="1"/>
</dbReference>
<name>A0A5C7GZH2_9ROSI</name>
<dbReference type="PANTHER" id="PTHR10826:SF41">
    <property type="entry name" value="MITOCHONDRIAL GLYCOPROTEIN FAMILY PROTEIN"/>
    <property type="match status" value="1"/>
</dbReference>
<dbReference type="AlphaFoldDB" id="A0A5C7GZH2"/>
<dbReference type="GO" id="GO:0005759">
    <property type="term" value="C:mitochondrial matrix"/>
    <property type="evidence" value="ECO:0007669"/>
    <property type="project" value="InterPro"/>
</dbReference>
<dbReference type="PANTHER" id="PTHR10826">
    <property type="entry name" value="COMPLEMENT COMPONENT 1"/>
    <property type="match status" value="1"/>
</dbReference>
<accession>A0A5C7GZH2</accession>
<dbReference type="Gene3D" id="3.10.280.10">
    <property type="entry name" value="Mitochondrial glycoprotein"/>
    <property type="match status" value="1"/>
</dbReference>
<dbReference type="InterPro" id="IPR036561">
    <property type="entry name" value="MAM33_sf"/>
</dbReference>
<reference evidence="2" key="1">
    <citation type="journal article" date="2019" name="Gigascience">
        <title>De novo genome assembly of the endangered Acer yangbiense, a plant species with extremely small populations endemic to Yunnan Province, China.</title>
        <authorList>
            <person name="Yang J."/>
            <person name="Wariss H.M."/>
            <person name="Tao L."/>
            <person name="Zhang R."/>
            <person name="Yun Q."/>
            <person name="Hollingsworth P."/>
            <person name="Dao Z."/>
            <person name="Luo G."/>
            <person name="Guo H."/>
            <person name="Ma Y."/>
            <person name="Sun W."/>
        </authorList>
    </citation>
    <scope>NUCLEOTIDE SEQUENCE [LARGE SCALE GENOMIC DNA]</scope>
    <source>
        <strain evidence="2">cv. Malutang</strain>
    </source>
</reference>
<evidence type="ECO:0000313" key="2">
    <source>
        <dbReference type="Proteomes" id="UP000323000"/>
    </source>
</evidence>
<evidence type="ECO:0000313" key="1">
    <source>
        <dbReference type="EMBL" id="TXG49917.1"/>
    </source>
</evidence>
<protein>
    <submittedName>
        <fullName evidence="1">Uncharacterized protein</fullName>
    </submittedName>
</protein>
<dbReference type="EMBL" id="VAHF01000012">
    <property type="protein sequence ID" value="TXG49917.1"/>
    <property type="molecule type" value="Genomic_DNA"/>
</dbReference>
<comment type="caution">
    <text evidence="1">The sequence shown here is derived from an EMBL/GenBank/DDBJ whole genome shotgun (WGS) entry which is preliminary data.</text>
</comment>
<dbReference type="InterPro" id="IPR003428">
    <property type="entry name" value="MAM33"/>
</dbReference>
<dbReference type="Proteomes" id="UP000323000">
    <property type="component" value="Chromosome 12"/>
</dbReference>
<dbReference type="OrthoDB" id="1962663at2759"/>
<proteinExistence type="predicted"/>
<sequence length="204" mass="23245">MDFSAILRKSASSSATETEKCSSNESLLQAIDSEFKRIVHVEGTPSQFTFELNRDFNKGGRASIVLTKEFQGELVRVVSGYFYVPHFDFEDLTVTISKHRGSSLHFNCSYTPDEISISDITVHDRDQNLEIDLDVDENENKKKVFQKYLEVRGIKPSNIGFIFKCISNNYIKLIVLKKIKNFILFSVVTEQIVDIPIPILLKPS</sequence>
<gene>
    <name evidence="1" type="ORF">EZV62_025792</name>
</gene>
<keyword evidence="2" id="KW-1185">Reference proteome</keyword>